<comment type="caution">
    <text evidence="1">The sequence shown here is derived from an EMBL/GenBank/DDBJ whole genome shotgun (WGS) entry which is preliminary data.</text>
</comment>
<sequence>MRSKTNQRFFHDLILPPIFTRWPLHIFSVRMTKGQVSMLWPDDSTWARSLSLWVVSSWSLLSASSRLLRSSSNICRRACTSLSWERRERRKGNRWREEKRGGNNRGKRESGRIFSHLSGVQAELPVETLVSMLSELSRLSVSYAWLPLGGAWWCRME</sequence>
<protein>
    <submittedName>
        <fullName evidence="1">Uncharacterized protein</fullName>
    </submittedName>
</protein>
<name>A0A4Z2I366_9TELE</name>
<proteinExistence type="predicted"/>
<reference evidence="1 2" key="1">
    <citation type="submission" date="2019-03" db="EMBL/GenBank/DDBJ databases">
        <title>First draft genome of Liparis tanakae, snailfish: a comprehensive survey of snailfish specific genes.</title>
        <authorList>
            <person name="Kim W."/>
            <person name="Song I."/>
            <person name="Jeong J.-H."/>
            <person name="Kim D."/>
            <person name="Kim S."/>
            <person name="Ryu S."/>
            <person name="Song J.Y."/>
            <person name="Lee S.K."/>
        </authorList>
    </citation>
    <scope>NUCLEOTIDE SEQUENCE [LARGE SCALE GENOMIC DNA]</scope>
    <source>
        <tissue evidence="1">Muscle</tissue>
    </source>
</reference>
<accession>A0A4Z2I366</accession>
<organism evidence="1 2">
    <name type="scientific">Liparis tanakae</name>
    <name type="common">Tanaka's snailfish</name>
    <dbReference type="NCBI Taxonomy" id="230148"/>
    <lineage>
        <taxon>Eukaryota</taxon>
        <taxon>Metazoa</taxon>
        <taxon>Chordata</taxon>
        <taxon>Craniata</taxon>
        <taxon>Vertebrata</taxon>
        <taxon>Euteleostomi</taxon>
        <taxon>Actinopterygii</taxon>
        <taxon>Neopterygii</taxon>
        <taxon>Teleostei</taxon>
        <taxon>Neoteleostei</taxon>
        <taxon>Acanthomorphata</taxon>
        <taxon>Eupercaria</taxon>
        <taxon>Perciformes</taxon>
        <taxon>Cottioidei</taxon>
        <taxon>Cottales</taxon>
        <taxon>Liparidae</taxon>
        <taxon>Liparis</taxon>
    </lineage>
</organism>
<dbReference type="EMBL" id="SRLO01000136">
    <property type="protein sequence ID" value="TNN72516.1"/>
    <property type="molecule type" value="Genomic_DNA"/>
</dbReference>
<keyword evidence="2" id="KW-1185">Reference proteome</keyword>
<evidence type="ECO:0000313" key="2">
    <source>
        <dbReference type="Proteomes" id="UP000314294"/>
    </source>
</evidence>
<evidence type="ECO:0000313" key="1">
    <source>
        <dbReference type="EMBL" id="TNN72516.1"/>
    </source>
</evidence>
<dbReference type="AlphaFoldDB" id="A0A4Z2I366"/>
<gene>
    <name evidence="1" type="ORF">EYF80_017292</name>
</gene>
<dbReference type="Proteomes" id="UP000314294">
    <property type="component" value="Unassembled WGS sequence"/>
</dbReference>
<dbReference type="OrthoDB" id="10653945at2759"/>